<keyword evidence="2" id="KW-1185">Reference proteome</keyword>
<reference evidence="1 2" key="1">
    <citation type="submission" date="2015-08" db="EMBL/GenBank/DDBJ databases">
        <title>Genomes of Paenibacillus riograndensis.</title>
        <authorList>
            <person name="Sant'Anna F.H."/>
            <person name="Souza R."/>
            <person name="Ambrosini A."/>
            <person name="Bach E."/>
            <person name="Fernandes G."/>
            <person name="Balsanelli E."/>
            <person name="Baura V.A."/>
            <person name="Pedrosa F.O."/>
            <person name="Souza E.M."/>
            <person name="Passaglia L."/>
        </authorList>
    </citation>
    <scope>NUCLEOTIDE SEQUENCE [LARGE SCALE GENOMIC DNA]</scope>
    <source>
        <strain evidence="1 2">CAS34</strain>
    </source>
</reference>
<organism evidence="1 2">
    <name type="scientific">Paenibacillus riograndensis</name>
    <dbReference type="NCBI Taxonomy" id="483937"/>
    <lineage>
        <taxon>Bacteria</taxon>
        <taxon>Bacillati</taxon>
        <taxon>Bacillota</taxon>
        <taxon>Bacilli</taxon>
        <taxon>Bacillales</taxon>
        <taxon>Paenibacillaceae</taxon>
        <taxon>Paenibacillus</taxon>
        <taxon>Paenibacillus sonchi group</taxon>
    </lineage>
</organism>
<gene>
    <name evidence="1" type="ORF">AMQ84_01960</name>
</gene>
<evidence type="ECO:0000313" key="2">
    <source>
        <dbReference type="Proteomes" id="UP000070475"/>
    </source>
</evidence>
<proteinExistence type="predicted"/>
<sequence>MKSKIKCPLCNNEAIQMGDIMSVYRLEKFTTRYMVPDSLSCAYKNDSRINDDEISFLPMRLAIDDGNNGGKKAAERYLKRLRCSI</sequence>
<evidence type="ECO:0000313" key="1">
    <source>
        <dbReference type="EMBL" id="KWX80890.1"/>
    </source>
</evidence>
<accession>A0A132UBF5</accession>
<comment type="caution">
    <text evidence="1">The sequence shown here is derived from an EMBL/GenBank/DDBJ whole genome shotgun (WGS) entry which is preliminary data.</text>
</comment>
<dbReference type="PATRIC" id="fig|483937.3.peg.5980"/>
<dbReference type="Proteomes" id="UP000070475">
    <property type="component" value="Unassembled WGS sequence"/>
</dbReference>
<dbReference type="EMBL" id="LIRB01000088">
    <property type="protein sequence ID" value="KWX80890.1"/>
    <property type="molecule type" value="Genomic_DNA"/>
</dbReference>
<name>A0A132UBF5_9BACL</name>
<dbReference type="AlphaFoldDB" id="A0A132UBF5"/>
<protein>
    <submittedName>
        <fullName evidence="1">Uncharacterized protein</fullName>
    </submittedName>
</protein>